<evidence type="ECO:0000313" key="1">
    <source>
        <dbReference type="EMBL" id="SEF44953.1"/>
    </source>
</evidence>
<evidence type="ECO:0000313" key="2">
    <source>
        <dbReference type="Proteomes" id="UP000236726"/>
    </source>
</evidence>
<keyword evidence="2" id="KW-1185">Reference proteome</keyword>
<reference evidence="1 2" key="1">
    <citation type="submission" date="2016-10" db="EMBL/GenBank/DDBJ databases">
        <authorList>
            <person name="de Groot N.N."/>
        </authorList>
    </citation>
    <scope>NUCLEOTIDE SEQUENCE [LARGE SCALE GENOMIC DNA]</scope>
    <source>
        <strain evidence="1 2">D15d</strain>
    </source>
</reference>
<gene>
    <name evidence="1" type="ORF">SAMN05216537_10239</name>
</gene>
<dbReference type="EMBL" id="FNUL01000002">
    <property type="protein sequence ID" value="SEF44953.1"/>
    <property type="molecule type" value="Genomic_DNA"/>
</dbReference>
<name>A0A1H5S2U2_9FIRM</name>
<accession>A0A1H5S2U2</accession>
<organism evidence="1 2">
    <name type="scientific">Lachnospira multipara</name>
    <dbReference type="NCBI Taxonomy" id="28051"/>
    <lineage>
        <taxon>Bacteria</taxon>
        <taxon>Bacillati</taxon>
        <taxon>Bacillota</taxon>
        <taxon>Clostridia</taxon>
        <taxon>Lachnospirales</taxon>
        <taxon>Lachnospiraceae</taxon>
        <taxon>Lachnospira</taxon>
    </lineage>
</organism>
<proteinExistence type="predicted"/>
<sequence>MLVSFEEEKTGECVVCCHRCGAFLMESASTTSYMVCPECGARLVVCVKKGKVSVFDDTRSEEELAKKRHARLTRYAAKINEIVK</sequence>
<protein>
    <submittedName>
        <fullName evidence="1">Uncharacterized protein</fullName>
    </submittedName>
</protein>
<dbReference type="Proteomes" id="UP000236726">
    <property type="component" value="Unassembled WGS sequence"/>
</dbReference>
<dbReference type="AlphaFoldDB" id="A0A1H5S2U2"/>